<dbReference type="AlphaFoldDB" id="A0AAU7M1I2"/>
<protein>
    <submittedName>
        <fullName evidence="5">DUF5937 family protein</fullName>
    </submittedName>
</protein>
<dbReference type="Pfam" id="PF12840">
    <property type="entry name" value="HTH_20"/>
    <property type="match status" value="1"/>
</dbReference>
<organism evidence="5">
    <name type="scientific">Micromonospora sp. CCTCC AA 2012012</name>
    <dbReference type="NCBI Taxonomy" id="3111921"/>
    <lineage>
        <taxon>Bacteria</taxon>
        <taxon>Bacillati</taxon>
        <taxon>Actinomycetota</taxon>
        <taxon>Actinomycetes</taxon>
        <taxon>Micromonosporales</taxon>
        <taxon>Micromonosporaceae</taxon>
        <taxon>Micromonospora</taxon>
    </lineage>
</organism>
<evidence type="ECO:0000259" key="4">
    <source>
        <dbReference type="SMART" id="SM00418"/>
    </source>
</evidence>
<dbReference type="CDD" id="cd00090">
    <property type="entry name" value="HTH_ARSR"/>
    <property type="match status" value="1"/>
</dbReference>
<dbReference type="EMBL" id="CP157762">
    <property type="protein sequence ID" value="XBP91312.1"/>
    <property type="molecule type" value="Genomic_DNA"/>
</dbReference>
<dbReference type="InterPro" id="IPR036390">
    <property type="entry name" value="WH_DNA-bd_sf"/>
</dbReference>
<feature type="domain" description="HTH arsR-type" evidence="4">
    <location>
        <begin position="251"/>
        <end position="321"/>
    </location>
</feature>
<dbReference type="Pfam" id="PF19361">
    <property type="entry name" value="DUF5937"/>
    <property type="match status" value="1"/>
</dbReference>
<dbReference type="InterPro" id="IPR011991">
    <property type="entry name" value="ArsR-like_HTH"/>
</dbReference>
<accession>A0AAU7M1I2</accession>
<keyword evidence="1" id="KW-0805">Transcription regulation</keyword>
<keyword evidence="2" id="KW-0238">DNA-binding</keyword>
<evidence type="ECO:0000256" key="2">
    <source>
        <dbReference type="ARBA" id="ARBA00023125"/>
    </source>
</evidence>
<dbReference type="InterPro" id="IPR051011">
    <property type="entry name" value="Metal_resp_trans_reg"/>
</dbReference>
<name>A0AAU7M1I2_9ACTN</name>
<dbReference type="PANTHER" id="PTHR43132">
    <property type="entry name" value="ARSENICAL RESISTANCE OPERON REPRESSOR ARSR-RELATED"/>
    <property type="match status" value="1"/>
</dbReference>
<proteinExistence type="predicted"/>
<dbReference type="PANTHER" id="PTHR43132:SF6">
    <property type="entry name" value="HTH-TYPE TRANSCRIPTIONAL REPRESSOR CZRA"/>
    <property type="match status" value="1"/>
</dbReference>
<dbReference type="EMBL" id="CP159342">
    <property type="protein sequence ID" value="XCH72010.1"/>
    <property type="molecule type" value="Genomic_DNA"/>
</dbReference>
<gene>
    <name evidence="6" type="ORF">ABUL08_16795</name>
    <name evidence="5" type="ORF">VK199_16730</name>
</gene>
<evidence type="ECO:0000313" key="6">
    <source>
        <dbReference type="EMBL" id="XCH72010.1"/>
    </source>
</evidence>
<dbReference type="RefSeq" id="WP_350930854.1">
    <property type="nucleotide sequence ID" value="NZ_CP157762.1"/>
</dbReference>
<reference evidence="5" key="1">
    <citation type="submission" date="2024-01" db="EMBL/GenBank/DDBJ databases">
        <title>The genome sequence of Micromonospora mangrovi CCTCC AA 2012012.</title>
        <authorList>
            <person name="Gao J."/>
        </authorList>
    </citation>
    <scope>NUCLEOTIDE SEQUENCE</scope>
    <source>
        <strain evidence="5">CCTCC AA 2012012</strain>
    </source>
</reference>
<evidence type="ECO:0000313" key="5">
    <source>
        <dbReference type="EMBL" id="XBP91312.1"/>
    </source>
</evidence>
<dbReference type="SMART" id="SM00418">
    <property type="entry name" value="HTH_ARSR"/>
    <property type="match status" value="1"/>
</dbReference>
<dbReference type="GO" id="GO:0003700">
    <property type="term" value="F:DNA-binding transcription factor activity"/>
    <property type="evidence" value="ECO:0007669"/>
    <property type="project" value="InterPro"/>
</dbReference>
<evidence type="ECO:0000256" key="1">
    <source>
        <dbReference type="ARBA" id="ARBA00023015"/>
    </source>
</evidence>
<dbReference type="InterPro" id="IPR045981">
    <property type="entry name" value="DUF5937"/>
</dbReference>
<reference evidence="6" key="2">
    <citation type="submission" date="2024-06" db="EMBL/GenBank/DDBJ databases">
        <title>Micromonospora mangrovi CCTCC AA 2012012 genome sequences.</title>
        <authorList>
            <person name="Gao J."/>
        </authorList>
    </citation>
    <scope>NUCLEOTIDE SEQUENCE</scope>
    <source>
        <strain evidence="6">CCTCC AA 2012012</strain>
    </source>
</reference>
<keyword evidence="3" id="KW-0804">Transcription</keyword>
<dbReference type="InterPro" id="IPR036388">
    <property type="entry name" value="WH-like_DNA-bd_sf"/>
</dbReference>
<dbReference type="SUPFAM" id="SSF46785">
    <property type="entry name" value="Winged helix' DNA-binding domain"/>
    <property type="match status" value="1"/>
</dbReference>
<sequence length="328" mass="35134">MFTVELDAATLAGVRLGASPAFEAVEWLWYAATGRPHPSAGPTGPRARSALRHPDVALLAAVLPNDTCAVIPDLLTPEYEPGPPKQALRRQLEALAATAPEVVEAQLGEVFQFTAAPPPVRDAVQAGTFGARAANGMWQFWRAALADEWSALESVLEADIARRSELMGRQGVAGLLSSLHPDVRWRDGRLEVHRPGGTELMFTAGQLVLVPSVLGWPLFFKQFHRPREGVLMYPAQGVPVPTGPRPATPGLVGRSRAELLADLSVPRSTGELSRRHTLAPATVSYHLGVLLRAGMVTRFREGALVYYRRTAAGDTLLGADRAVTAAAG</sequence>
<evidence type="ECO:0000256" key="3">
    <source>
        <dbReference type="ARBA" id="ARBA00023163"/>
    </source>
</evidence>
<dbReference type="GO" id="GO:0003677">
    <property type="term" value="F:DNA binding"/>
    <property type="evidence" value="ECO:0007669"/>
    <property type="project" value="UniProtKB-KW"/>
</dbReference>
<dbReference type="Gene3D" id="1.10.10.10">
    <property type="entry name" value="Winged helix-like DNA-binding domain superfamily/Winged helix DNA-binding domain"/>
    <property type="match status" value="1"/>
</dbReference>
<dbReference type="InterPro" id="IPR001845">
    <property type="entry name" value="HTH_ArsR_DNA-bd_dom"/>
</dbReference>